<evidence type="ECO:0008006" key="4">
    <source>
        <dbReference type="Google" id="ProtNLM"/>
    </source>
</evidence>
<evidence type="ECO:0000256" key="1">
    <source>
        <dbReference type="SAM" id="SignalP"/>
    </source>
</evidence>
<dbReference type="AlphaFoldDB" id="A0A3Q9FUU6"/>
<sequence>MYQYLLTILLLFSSLIVYAQVEELDSLGNKIPRKEQFNRGISNRTFIEKGQWLVGSTFRYSETTNDNYKFMVMEDWSGQTFNFAVSPFFAYFIKDNFAIGGRFTYTRKRVNIDEMNIKIDDDLSFKMDGIQNEEHMFYSSIFMRNYLPLGDGKRFGLFNEVRLSYGYGQSKETVLGETPHHTTGVYSVTHEFNIGVAPGMVAFINDMVALEVSIGVLGFTNKWVHQTENQVEEGSRNVNKANFNIDMFSLNIGLAFYL</sequence>
<dbReference type="OrthoDB" id="976886at2"/>
<dbReference type="EMBL" id="CP034563">
    <property type="protein sequence ID" value="AZQ65080.1"/>
    <property type="molecule type" value="Genomic_DNA"/>
</dbReference>
<organism evidence="2 3">
    <name type="scientific">Flammeovirga pectinis</name>
    <dbReference type="NCBI Taxonomy" id="2494373"/>
    <lineage>
        <taxon>Bacteria</taxon>
        <taxon>Pseudomonadati</taxon>
        <taxon>Bacteroidota</taxon>
        <taxon>Cytophagia</taxon>
        <taxon>Cytophagales</taxon>
        <taxon>Flammeovirgaceae</taxon>
        <taxon>Flammeovirga</taxon>
    </lineage>
</organism>
<protein>
    <recommendedName>
        <fullName evidence="4">Outer membrane protein beta-barrel domain-containing protein</fullName>
    </recommendedName>
</protein>
<feature type="chain" id="PRO_5018702503" description="Outer membrane protein beta-barrel domain-containing protein" evidence="1">
    <location>
        <begin position="20"/>
        <end position="258"/>
    </location>
</feature>
<proteinExistence type="predicted"/>
<accession>A0A3Q9FUU6</accession>
<gene>
    <name evidence="2" type="ORF">EI427_22965</name>
</gene>
<evidence type="ECO:0000313" key="2">
    <source>
        <dbReference type="EMBL" id="AZQ65080.1"/>
    </source>
</evidence>
<feature type="signal peptide" evidence="1">
    <location>
        <begin position="1"/>
        <end position="19"/>
    </location>
</feature>
<reference evidence="2 3" key="1">
    <citation type="submission" date="2018-12" db="EMBL/GenBank/DDBJ databases">
        <title>Flammeovirga pectinis sp. nov., isolated from the gut of the Korean scallop, Patinopecten yessoensis.</title>
        <authorList>
            <person name="Bae J.-W."/>
            <person name="Jeong Y.-S."/>
            <person name="Kang W."/>
        </authorList>
    </citation>
    <scope>NUCLEOTIDE SEQUENCE [LARGE SCALE GENOMIC DNA]</scope>
    <source>
        <strain evidence="2 3">L12M1</strain>
    </source>
</reference>
<keyword evidence="1" id="KW-0732">Signal</keyword>
<keyword evidence="3" id="KW-1185">Reference proteome</keyword>
<dbReference type="Proteomes" id="UP000267268">
    <property type="component" value="Chromosome 2"/>
</dbReference>
<dbReference type="KEGG" id="fll:EI427_22965"/>
<evidence type="ECO:0000313" key="3">
    <source>
        <dbReference type="Proteomes" id="UP000267268"/>
    </source>
</evidence>
<name>A0A3Q9FUU6_9BACT</name>
<dbReference type="RefSeq" id="WP_126619444.1">
    <property type="nucleotide sequence ID" value="NZ_CP034563.1"/>
</dbReference>